<organism evidence="1 2">
    <name type="scientific">Citrullus colocynthis</name>
    <name type="common">colocynth</name>
    <dbReference type="NCBI Taxonomy" id="252529"/>
    <lineage>
        <taxon>Eukaryota</taxon>
        <taxon>Viridiplantae</taxon>
        <taxon>Streptophyta</taxon>
        <taxon>Embryophyta</taxon>
        <taxon>Tracheophyta</taxon>
        <taxon>Spermatophyta</taxon>
        <taxon>Magnoliopsida</taxon>
        <taxon>eudicotyledons</taxon>
        <taxon>Gunneridae</taxon>
        <taxon>Pentapetalae</taxon>
        <taxon>rosids</taxon>
        <taxon>fabids</taxon>
        <taxon>Cucurbitales</taxon>
        <taxon>Cucurbitaceae</taxon>
        <taxon>Benincaseae</taxon>
        <taxon>Citrullus</taxon>
    </lineage>
</organism>
<evidence type="ECO:0000313" key="2">
    <source>
        <dbReference type="Proteomes" id="UP001642487"/>
    </source>
</evidence>
<dbReference type="EMBL" id="OZ021742">
    <property type="protein sequence ID" value="CAK9327972.1"/>
    <property type="molecule type" value="Genomic_DNA"/>
</dbReference>
<gene>
    <name evidence="1" type="ORF">CITCOLO1_LOCUS20374</name>
</gene>
<proteinExistence type="predicted"/>
<protein>
    <submittedName>
        <fullName evidence="1">Uncharacterized protein</fullName>
    </submittedName>
</protein>
<evidence type="ECO:0000313" key="1">
    <source>
        <dbReference type="EMBL" id="CAK9327972.1"/>
    </source>
</evidence>
<reference evidence="1 2" key="1">
    <citation type="submission" date="2024-03" db="EMBL/GenBank/DDBJ databases">
        <authorList>
            <person name="Gkanogiannis A."/>
            <person name="Becerra Lopez-Lavalle L."/>
        </authorList>
    </citation>
    <scope>NUCLEOTIDE SEQUENCE [LARGE SCALE GENOMIC DNA]</scope>
</reference>
<name>A0ABP0Z791_9ROSI</name>
<dbReference type="Proteomes" id="UP001642487">
    <property type="component" value="Chromosome 8"/>
</dbReference>
<sequence length="106" mass="11831">MKLLRFPCTSLSCPQMAVHRLPLPKFTFRSGILASTFTSATPLLRANINSLGLHTNYSLPKYRSNTPPRSLQTHVTPELPHLDPVSCSLSLRFISSGKDFVEFEAE</sequence>
<keyword evidence="2" id="KW-1185">Reference proteome</keyword>
<accession>A0ABP0Z791</accession>